<evidence type="ECO:0000256" key="1">
    <source>
        <dbReference type="SAM" id="Coils"/>
    </source>
</evidence>
<name>A0A075H7C4_9ARCH</name>
<dbReference type="EMBL" id="KF900905">
    <property type="protein sequence ID" value="AIF10965.1"/>
    <property type="molecule type" value="Genomic_DNA"/>
</dbReference>
<organism evidence="2">
    <name type="scientific">uncultured marine thaumarchaeote KM3_47_F06</name>
    <dbReference type="NCBI Taxonomy" id="1456168"/>
    <lineage>
        <taxon>Archaea</taxon>
        <taxon>Nitrososphaerota</taxon>
        <taxon>environmental samples</taxon>
    </lineage>
</organism>
<keyword evidence="1" id="KW-0175">Coiled coil</keyword>
<feature type="coiled-coil region" evidence="1">
    <location>
        <begin position="65"/>
        <end position="92"/>
    </location>
</feature>
<proteinExistence type="predicted"/>
<evidence type="ECO:0000313" key="2">
    <source>
        <dbReference type="EMBL" id="AIF10965.1"/>
    </source>
</evidence>
<accession>A0A075H7C4</accession>
<protein>
    <submittedName>
        <fullName evidence="2">Uncharacterized protein</fullName>
    </submittedName>
</protein>
<sequence>MITQIGYEIDSEGNVGNETRRIEDLQLRFILLMTIINSTIDDSESKIRLSKQAVKACHKESGIPMSELISLIKRMTKEVKEITDDLEKKMQEWQVA</sequence>
<reference evidence="2" key="1">
    <citation type="journal article" date="2014" name="Genome Biol. Evol.">
        <title>Pangenome evidence for extensive interdomain horizontal transfer affecting lineage core and shell genes in uncultured planktonic thaumarchaeota and euryarchaeota.</title>
        <authorList>
            <person name="Deschamps P."/>
            <person name="Zivanovic Y."/>
            <person name="Moreira D."/>
            <person name="Rodriguez-Valera F."/>
            <person name="Lopez-Garcia P."/>
        </authorList>
    </citation>
    <scope>NUCLEOTIDE SEQUENCE</scope>
</reference>
<dbReference type="AlphaFoldDB" id="A0A075H7C4"/>